<evidence type="ECO:0000256" key="2">
    <source>
        <dbReference type="ARBA" id="ARBA00006528"/>
    </source>
</evidence>
<keyword evidence="5 7" id="KW-0472">Membrane</keyword>
<keyword evidence="4 7" id="KW-1133">Transmembrane helix</keyword>
<feature type="transmembrane region" description="Helical" evidence="7">
    <location>
        <begin position="6"/>
        <end position="26"/>
    </location>
</feature>
<evidence type="ECO:0000256" key="7">
    <source>
        <dbReference type="SAM" id="Phobius"/>
    </source>
</evidence>
<dbReference type="GO" id="GO:0016020">
    <property type="term" value="C:membrane"/>
    <property type="evidence" value="ECO:0007669"/>
    <property type="project" value="UniProtKB-SubCell"/>
</dbReference>
<evidence type="ECO:0000256" key="5">
    <source>
        <dbReference type="ARBA" id="ARBA00023136"/>
    </source>
</evidence>
<feature type="transmembrane region" description="Helical" evidence="7">
    <location>
        <begin position="38"/>
        <end position="61"/>
    </location>
</feature>
<proteinExistence type="inferred from homology"/>
<feature type="transmembrane region" description="Helical" evidence="7">
    <location>
        <begin position="231"/>
        <end position="253"/>
    </location>
</feature>
<evidence type="ECO:0000313" key="8">
    <source>
        <dbReference type="EMBL" id="CAD8934536.1"/>
    </source>
</evidence>
<feature type="transmembrane region" description="Helical" evidence="7">
    <location>
        <begin position="67"/>
        <end position="87"/>
    </location>
</feature>
<dbReference type="InterPro" id="IPR038770">
    <property type="entry name" value="Na+/solute_symporter_sf"/>
</dbReference>
<organism evidence="8">
    <name type="scientific">Cyclophora tenuis</name>
    <name type="common">Marine diatom</name>
    <dbReference type="NCBI Taxonomy" id="216820"/>
    <lineage>
        <taxon>Eukaryota</taxon>
        <taxon>Sar</taxon>
        <taxon>Stramenopiles</taxon>
        <taxon>Ochrophyta</taxon>
        <taxon>Bacillariophyta</taxon>
        <taxon>Fragilariophyceae</taxon>
        <taxon>Fragilariophycidae</taxon>
        <taxon>Cyclophorales</taxon>
        <taxon>Cyclophoraceae</taxon>
        <taxon>Cyclophora</taxon>
    </lineage>
</organism>
<feature type="transmembrane region" description="Helical" evidence="7">
    <location>
        <begin position="134"/>
        <end position="158"/>
    </location>
</feature>
<dbReference type="EMBL" id="HBFW01008570">
    <property type="protein sequence ID" value="CAD8934536.1"/>
    <property type="molecule type" value="Transcribed_RNA"/>
</dbReference>
<comment type="subcellular location">
    <subcellularLocation>
        <location evidence="1">Membrane</location>
        <topology evidence="1">Multi-pass membrane protein</topology>
    </subcellularLocation>
</comment>
<evidence type="ECO:0000256" key="4">
    <source>
        <dbReference type="ARBA" id="ARBA00022989"/>
    </source>
</evidence>
<dbReference type="Pfam" id="PF01758">
    <property type="entry name" value="SBF"/>
    <property type="match status" value="1"/>
</dbReference>
<dbReference type="AlphaFoldDB" id="A0A7S1D3K6"/>
<feature type="transmembrane region" description="Helical" evidence="7">
    <location>
        <begin position="199"/>
        <end position="219"/>
    </location>
</feature>
<evidence type="ECO:0000256" key="6">
    <source>
        <dbReference type="SAM" id="MobiDB-lite"/>
    </source>
</evidence>
<evidence type="ECO:0000256" key="3">
    <source>
        <dbReference type="ARBA" id="ARBA00022692"/>
    </source>
</evidence>
<gene>
    <name evidence="8" type="ORF">CTEN0397_LOCUS5569</name>
</gene>
<keyword evidence="3 7" id="KW-0812">Transmembrane</keyword>
<accession>A0A7S1D3K6</accession>
<feature type="region of interest" description="Disordered" evidence="6">
    <location>
        <begin position="352"/>
        <end position="425"/>
    </location>
</feature>
<dbReference type="PANTHER" id="PTHR10361:SF28">
    <property type="entry name" value="P3 PROTEIN-RELATED"/>
    <property type="match status" value="1"/>
</dbReference>
<comment type="similarity">
    <text evidence="2">Belongs to the bile acid:sodium symporter (BASS) (TC 2.A.28) family.</text>
</comment>
<dbReference type="InterPro" id="IPR002657">
    <property type="entry name" value="BilAc:Na_symport/Acr3"/>
</dbReference>
<evidence type="ECO:0000256" key="1">
    <source>
        <dbReference type="ARBA" id="ARBA00004141"/>
    </source>
</evidence>
<feature type="transmembrane region" description="Helical" evidence="7">
    <location>
        <begin position="94"/>
        <end position="114"/>
    </location>
</feature>
<feature type="transmembrane region" description="Helical" evidence="7">
    <location>
        <begin position="265"/>
        <end position="284"/>
    </location>
</feature>
<feature type="transmembrane region" description="Helical" evidence="7">
    <location>
        <begin position="170"/>
        <end position="187"/>
    </location>
</feature>
<dbReference type="PANTHER" id="PTHR10361">
    <property type="entry name" value="SODIUM-BILE ACID COTRANSPORTER"/>
    <property type="match status" value="1"/>
</dbReference>
<dbReference type="InterPro" id="IPR004710">
    <property type="entry name" value="Bilac:Na_transpt"/>
</dbReference>
<dbReference type="Gene3D" id="1.20.1530.20">
    <property type="match status" value="1"/>
</dbReference>
<protein>
    <submittedName>
        <fullName evidence="8">Uncharacterized protein</fullName>
    </submittedName>
</protein>
<sequence length="425" mass="45622">MTVLSEVFSSILLFCLVFGMSATVDMKQLKKQLRNRNALLTGISLQFVILPFLGFLVVSALNLDAPLGITLLVVTSSPGGSYSNWWCSMFNADLALSVTMTAISTVLSTIMLPANLVLYATTSYSNDVVKSLDWTALFLSLVVVIGGISSGLICSATVRSPKFNLMANKVGNIAGILLVTFSVVVSSTGHDAELWSQPAIFYIGVGAPCLIGLSIATWMASYFRLEKPERVAVAVECCYQNTGIATSVAITMFKGAELSTAIGVPLFYGICEAFFLGVYCLICWKSGWTKAPVDENICVVIATSYEVKEMMEHDHDAIEVVLGSPSTGGGHQDLIFASTDEGYQIDEVSLESLSKTDDSSSPDNPGRRLSEDFPIEDNEDEEEGNRRSQGKKYAVLGMSDNSNGVDDRQPAVSGAPIPADGKQID</sequence>
<feature type="compositionally biased region" description="Acidic residues" evidence="6">
    <location>
        <begin position="373"/>
        <end position="383"/>
    </location>
</feature>
<reference evidence="8" key="1">
    <citation type="submission" date="2021-01" db="EMBL/GenBank/DDBJ databases">
        <authorList>
            <person name="Corre E."/>
            <person name="Pelletier E."/>
            <person name="Niang G."/>
            <person name="Scheremetjew M."/>
            <person name="Finn R."/>
            <person name="Kale V."/>
            <person name="Holt S."/>
            <person name="Cochrane G."/>
            <person name="Meng A."/>
            <person name="Brown T."/>
            <person name="Cohen L."/>
        </authorList>
    </citation>
    <scope>NUCLEOTIDE SEQUENCE</scope>
    <source>
        <strain evidence="8">ECT3854</strain>
    </source>
</reference>
<name>A0A7S1D3K6_CYCTE</name>